<sequence length="702" mass="75728">MEVQSVIPAKRGPEDDVQFVSVQSVKKARGGSRESPLPQYQQTQDQSITQPQAQIQEDQAHTATSLSNTDPAIIGPQPMPSMANRDVSFPGLENYVFPPPPDSKSSRASRSSPVLSPRQPPQPMFPTQIQDTMQSPQSLRNFVQSPHLQVPWGMSSLYPQAAPTNSGAPPMRSMPLPSAQRSVGASPATDIDDQPLSISMVSRKAESQGLRHCEQAADAGVGPPSKQNEQDKPAQAPFSHADHGQVETLPYPSPQQEPQPQAQAYSHSQTRPPMPTVTQSQIQSPANSASNNHNTVTGSEMPVSQQTRPPKGPCGICEQMRQQFLSNQANALPIAHLPQISQGWHGQAPVPQGHMAHPNPGFCMVPNMLQNLQQRFQPMPLGHLPMGYGMQSVPVQVQVQMQPQRPLPAPSTNGAEASQGVAPQNQQGQQTQCQQAPGQGSQLASSQPLQYMYNQLATLPPSAMIQRPIMLHQQGLAPPPPPPSSKPSPQEAQKTQAPALPEAKKHSPNLIVDIAETCEELFPYDEVAKRHGVTRVKVVETFGAIIQLPLLRCTTDKKRHGKLATSRLREYTKAKKDAEATTAGSDAKITPAATMPPTSGALAAQNQAAQAQSNHLSATQAQDQQARQVQEMHAQVMQAQADQMDANQGQISQHQPPPQSGQVHTSQGRNTLTGAFDMTNTISPLGLPSNLTNGLSGHWQQQ</sequence>
<feature type="compositionally biased region" description="Polar residues" evidence="1">
    <location>
        <begin position="660"/>
        <end position="669"/>
    </location>
</feature>
<feature type="compositionally biased region" description="Polar residues" evidence="1">
    <location>
        <begin position="267"/>
        <end position="308"/>
    </location>
</feature>
<dbReference type="EMBL" id="JAPEVB010000005">
    <property type="protein sequence ID" value="KAJ4387199.1"/>
    <property type="molecule type" value="Genomic_DNA"/>
</dbReference>
<feature type="compositionally biased region" description="Polar residues" evidence="1">
    <location>
        <begin position="125"/>
        <end position="147"/>
    </location>
</feature>
<feature type="compositionally biased region" description="Low complexity" evidence="1">
    <location>
        <begin position="419"/>
        <end position="442"/>
    </location>
</feature>
<reference evidence="2" key="1">
    <citation type="submission" date="2022-10" db="EMBL/GenBank/DDBJ databases">
        <title>Tapping the CABI collections for fungal endophytes: first genome assemblies for Collariella, Neodidymelliopsis, Ascochyta clinopodiicola, Didymella pomorum, Didymosphaeria variabile, Neocosmospora piperis and Neocucurbitaria cava.</title>
        <authorList>
            <person name="Hill R."/>
        </authorList>
    </citation>
    <scope>NUCLEOTIDE SEQUENCE</scope>
    <source>
        <strain evidence="2">IMI 355082</strain>
    </source>
</reference>
<feature type="compositionally biased region" description="Pro residues" evidence="1">
    <location>
        <begin position="477"/>
        <end position="486"/>
    </location>
</feature>
<dbReference type="OrthoDB" id="3515338at2759"/>
<gene>
    <name evidence="2" type="ORF">N0V93_007788</name>
</gene>
<feature type="region of interest" description="Disordered" evidence="1">
    <location>
        <begin position="403"/>
        <end position="442"/>
    </location>
</feature>
<keyword evidence="3" id="KW-1185">Reference proteome</keyword>
<evidence type="ECO:0000313" key="2">
    <source>
        <dbReference type="EMBL" id="KAJ4387199.1"/>
    </source>
</evidence>
<feature type="compositionally biased region" description="Low complexity" evidence="1">
    <location>
        <begin position="38"/>
        <end position="56"/>
    </location>
</feature>
<dbReference type="Proteomes" id="UP001140453">
    <property type="component" value="Unassembled WGS sequence"/>
</dbReference>
<comment type="caution">
    <text evidence="2">The sequence shown here is derived from an EMBL/GenBank/DDBJ whole genome shotgun (WGS) entry which is preliminary data.</text>
</comment>
<evidence type="ECO:0000313" key="3">
    <source>
        <dbReference type="Proteomes" id="UP001140453"/>
    </source>
</evidence>
<feature type="region of interest" description="Disordered" evidence="1">
    <location>
        <begin position="572"/>
        <end position="669"/>
    </location>
</feature>
<feature type="region of interest" description="Disordered" evidence="1">
    <location>
        <begin position="473"/>
        <end position="506"/>
    </location>
</feature>
<organism evidence="2 3">
    <name type="scientific">Gnomoniopsis smithogilvyi</name>
    <dbReference type="NCBI Taxonomy" id="1191159"/>
    <lineage>
        <taxon>Eukaryota</taxon>
        <taxon>Fungi</taxon>
        <taxon>Dikarya</taxon>
        <taxon>Ascomycota</taxon>
        <taxon>Pezizomycotina</taxon>
        <taxon>Sordariomycetes</taxon>
        <taxon>Sordariomycetidae</taxon>
        <taxon>Diaporthales</taxon>
        <taxon>Gnomoniaceae</taxon>
        <taxon>Gnomoniopsis</taxon>
    </lineage>
</organism>
<proteinExistence type="predicted"/>
<dbReference type="AlphaFoldDB" id="A0A9W9CU95"/>
<protein>
    <submittedName>
        <fullName evidence="2">Uncharacterized protein</fullName>
    </submittedName>
</protein>
<name>A0A9W9CU95_9PEZI</name>
<feature type="region of interest" description="Disordered" evidence="1">
    <location>
        <begin position="22"/>
        <end position="312"/>
    </location>
</feature>
<evidence type="ECO:0000256" key="1">
    <source>
        <dbReference type="SAM" id="MobiDB-lite"/>
    </source>
</evidence>
<feature type="compositionally biased region" description="Low complexity" evidence="1">
    <location>
        <begin position="601"/>
        <end position="650"/>
    </location>
</feature>
<feature type="compositionally biased region" description="Polar residues" evidence="1">
    <location>
        <begin position="61"/>
        <end position="70"/>
    </location>
</feature>
<feature type="compositionally biased region" description="Low complexity" evidence="1">
    <location>
        <begin position="106"/>
        <end position="117"/>
    </location>
</feature>
<accession>A0A9W9CU95</accession>
<feature type="compositionally biased region" description="Basic and acidic residues" evidence="1">
    <location>
        <begin position="203"/>
        <end position="215"/>
    </location>
</feature>